<evidence type="ECO:0000256" key="1">
    <source>
        <dbReference type="SAM" id="MobiDB-lite"/>
    </source>
</evidence>
<dbReference type="EMBL" id="MT840189">
    <property type="protein sequence ID" value="QNL31713.1"/>
    <property type="molecule type" value="Genomic_DNA"/>
</dbReference>
<evidence type="ECO:0000313" key="2">
    <source>
        <dbReference type="EMBL" id="QNL31713.1"/>
    </source>
</evidence>
<organism evidence="2">
    <name type="scientific">Bacteriophage sp</name>
    <dbReference type="NCBI Taxonomy" id="38018"/>
    <lineage>
        <taxon>Viruses</taxon>
    </lineage>
</organism>
<reference evidence="2" key="1">
    <citation type="submission" date="2020-07" db="EMBL/GenBank/DDBJ databases">
        <title>Dissolved microcystin release linked to lysis of a Microcystis spp. bloom in Lake Erie (USA) attributed to a novel cyanophage.</title>
        <authorList>
            <person name="McKindles K.M."/>
            <person name="Manes M.A."/>
            <person name="DeMarco J.R."/>
            <person name="McClure A."/>
            <person name="McKay R.M."/>
            <person name="Davis T.W."/>
            <person name="Bullerjahn G.S."/>
        </authorList>
    </citation>
    <scope>NUCLEOTIDE SEQUENCE</scope>
</reference>
<feature type="region of interest" description="Disordered" evidence="1">
    <location>
        <begin position="247"/>
        <end position="321"/>
    </location>
</feature>
<sequence>MVAAYRTKNISTQPIQSGVFLNPGITLDPFEPLYLSGEPEYSPESSRLYQWFQELDQVGGKKDFEDKLDQLVFEIEGTIFGWYKAALSFWKIKLTKAWEASGRVLGEPVDSFREFCEKHLGKTVSSVNSWIRAARSVSLLIAAGFSRLPKAVSIALELSKFSDDIAIDLWRDLIEKYPDHEISLQKMKEHLADPSQPKYKQYRLPIDAVEILVEAAAEANMSPTNYLTQLVKGIKQDDFLNKISQESKEFSQGERVEDTDSSPQGQPPDNFADPPPVHDNLHHDDPDTIAGYDDGDLSKSPSGLKAQRSKPSPIGFDLRSDAGSREEIAANRLKAKLAEYRSNPIKQKPAAPPFECHQCKTKEKLIACFNLANFSKVADRYFCEKHIEESGYCYCGRWHSECNCQDLILEF</sequence>
<protein>
    <submittedName>
        <fullName evidence="2">Uncharacterized protein</fullName>
    </submittedName>
</protein>
<accession>A0A7G9A4P0</accession>
<proteinExistence type="predicted"/>
<feature type="compositionally biased region" description="Basic and acidic residues" evidence="1">
    <location>
        <begin position="247"/>
        <end position="258"/>
    </location>
</feature>
<name>A0A7G9A4P0_9VIRU</name>